<sequence>MPRAVLTAREIESVHRNDREPELPEQNRQLQHTIQSKRSKTPVYLNQPPRRRYWRCTASAHSHFALHAVSEETGFESALLCAGAYILLVSAILC</sequence>
<dbReference type="EMBL" id="JARKHS020001345">
    <property type="protein sequence ID" value="KAK8787860.1"/>
    <property type="molecule type" value="Genomic_DNA"/>
</dbReference>
<evidence type="ECO:0000256" key="1">
    <source>
        <dbReference type="SAM" id="MobiDB-lite"/>
    </source>
</evidence>
<gene>
    <name evidence="2" type="ORF">V5799_022363</name>
</gene>
<accession>A0AAQ4FL36</accession>
<name>A0AAQ4FL36_AMBAM</name>
<evidence type="ECO:0000313" key="2">
    <source>
        <dbReference type="EMBL" id="KAK8787860.1"/>
    </source>
</evidence>
<keyword evidence="3" id="KW-1185">Reference proteome</keyword>
<dbReference type="Proteomes" id="UP001321473">
    <property type="component" value="Unassembled WGS sequence"/>
</dbReference>
<reference evidence="2 3" key="1">
    <citation type="journal article" date="2023" name="Arcadia Sci">
        <title>De novo assembly of a long-read Amblyomma americanum tick genome.</title>
        <authorList>
            <person name="Chou S."/>
            <person name="Poskanzer K.E."/>
            <person name="Rollins M."/>
            <person name="Thuy-Boun P.S."/>
        </authorList>
    </citation>
    <scope>NUCLEOTIDE SEQUENCE [LARGE SCALE GENOMIC DNA]</scope>
    <source>
        <strain evidence="2">F_SG_1</strain>
        <tissue evidence="2">Salivary glands</tissue>
    </source>
</reference>
<proteinExistence type="predicted"/>
<feature type="region of interest" description="Disordered" evidence="1">
    <location>
        <begin position="1"/>
        <end position="44"/>
    </location>
</feature>
<feature type="compositionally biased region" description="Basic and acidic residues" evidence="1">
    <location>
        <begin position="9"/>
        <end position="22"/>
    </location>
</feature>
<dbReference type="AlphaFoldDB" id="A0AAQ4FL36"/>
<evidence type="ECO:0000313" key="3">
    <source>
        <dbReference type="Proteomes" id="UP001321473"/>
    </source>
</evidence>
<protein>
    <submittedName>
        <fullName evidence="2">Uncharacterized protein</fullName>
    </submittedName>
</protein>
<comment type="caution">
    <text evidence="2">The sequence shown here is derived from an EMBL/GenBank/DDBJ whole genome shotgun (WGS) entry which is preliminary data.</text>
</comment>
<organism evidence="2 3">
    <name type="scientific">Amblyomma americanum</name>
    <name type="common">Lone star tick</name>
    <dbReference type="NCBI Taxonomy" id="6943"/>
    <lineage>
        <taxon>Eukaryota</taxon>
        <taxon>Metazoa</taxon>
        <taxon>Ecdysozoa</taxon>
        <taxon>Arthropoda</taxon>
        <taxon>Chelicerata</taxon>
        <taxon>Arachnida</taxon>
        <taxon>Acari</taxon>
        <taxon>Parasitiformes</taxon>
        <taxon>Ixodida</taxon>
        <taxon>Ixodoidea</taxon>
        <taxon>Ixodidae</taxon>
        <taxon>Amblyomminae</taxon>
        <taxon>Amblyomma</taxon>
    </lineage>
</organism>